<feature type="transmembrane region" description="Helical" evidence="2">
    <location>
        <begin position="127"/>
        <end position="146"/>
    </location>
</feature>
<accession>A0A8J3NCW8</accession>
<evidence type="ECO:0000259" key="3">
    <source>
        <dbReference type="PROSITE" id="PS51782"/>
    </source>
</evidence>
<keyword evidence="2" id="KW-1133">Transmembrane helix</keyword>
<dbReference type="Proteomes" id="UP000612808">
    <property type="component" value="Unassembled WGS sequence"/>
</dbReference>
<dbReference type="EMBL" id="BOMB01000033">
    <property type="protein sequence ID" value="GID14749.1"/>
    <property type="molecule type" value="Genomic_DNA"/>
</dbReference>
<keyword evidence="2" id="KW-0812">Transmembrane</keyword>
<evidence type="ECO:0000313" key="5">
    <source>
        <dbReference type="Proteomes" id="UP000612808"/>
    </source>
</evidence>
<dbReference type="InterPro" id="IPR018392">
    <property type="entry name" value="LysM"/>
</dbReference>
<name>A0A8J3NCW8_9ACTN</name>
<protein>
    <recommendedName>
        <fullName evidence="3">LysM domain-containing protein</fullName>
    </recommendedName>
</protein>
<dbReference type="Gene3D" id="3.10.350.10">
    <property type="entry name" value="LysM domain"/>
    <property type="match status" value="1"/>
</dbReference>
<dbReference type="CDD" id="cd00118">
    <property type="entry name" value="LysM"/>
    <property type="match status" value="1"/>
</dbReference>
<dbReference type="SMART" id="SM00257">
    <property type="entry name" value="LysM"/>
    <property type="match status" value="1"/>
</dbReference>
<keyword evidence="5" id="KW-1185">Reference proteome</keyword>
<evidence type="ECO:0000256" key="2">
    <source>
        <dbReference type="SAM" id="Phobius"/>
    </source>
</evidence>
<evidence type="ECO:0000313" key="4">
    <source>
        <dbReference type="EMBL" id="GID14749.1"/>
    </source>
</evidence>
<dbReference type="AlphaFoldDB" id="A0A8J3NCW8"/>
<feature type="region of interest" description="Disordered" evidence="1">
    <location>
        <begin position="1"/>
        <end position="34"/>
    </location>
</feature>
<sequence>MAAGYGATSGRSTPGGRDRSAHRLHGLDDPGRPRLRLIQGCAGRSADAAGGRVRRAASTVGQDRRGRTTAGRRTGGSVGRGGWRRSPGRVGASGRGAMTKSAERPAVRARAVRRPRPPVRLTRRGRLVVGLAVALLAIGLGLLVGTPGGAEATPRRVEVRQGDTLWSLADRYAPSRDPVGTIERIRHLNHLSGYTIYPGQELTFPVVD</sequence>
<comment type="caution">
    <text evidence="4">The sequence shown here is derived from an EMBL/GenBank/DDBJ whole genome shotgun (WGS) entry which is preliminary data.</text>
</comment>
<reference evidence="4" key="1">
    <citation type="submission" date="2021-01" db="EMBL/GenBank/DDBJ databases">
        <title>Whole genome shotgun sequence of Actinocatenispora rupis NBRC 107355.</title>
        <authorList>
            <person name="Komaki H."/>
            <person name="Tamura T."/>
        </authorList>
    </citation>
    <scope>NUCLEOTIDE SEQUENCE</scope>
    <source>
        <strain evidence="4">NBRC 107355</strain>
    </source>
</reference>
<feature type="region of interest" description="Disordered" evidence="1">
    <location>
        <begin position="46"/>
        <end position="111"/>
    </location>
</feature>
<dbReference type="SUPFAM" id="SSF54106">
    <property type="entry name" value="LysM domain"/>
    <property type="match status" value="1"/>
</dbReference>
<dbReference type="PROSITE" id="PS51782">
    <property type="entry name" value="LYSM"/>
    <property type="match status" value="1"/>
</dbReference>
<dbReference type="InterPro" id="IPR036779">
    <property type="entry name" value="LysM_dom_sf"/>
</dbReference>
<feature type="domain" description="LysM" evidence="3">
    <location>
        <begin position="155"/>
        <end position="204"/>
    </location>
</feature>
<gene>
    <name evidence="4" type="ORF">Aru02nite_56380</name>
</gene>
<evidence type="ECO:0000256" key="1">
    <source>
        <dbReference type="SAM" id="MobiDB-lite"/>
    </source>
</evidence>
<feature type="compositionally biased region" description="Basic and acidic residues" evidence="1">
    <location>
        <begin position="16"/>
        <end position="32"/>
    </location>
</feature>
<organism evidence="4 5">
    <name type="scientific">Actinocatenispora rupis</name>
    <dbReference type="NCBI Taxonomy" id="519421"/>
    <lineage>
        <taxon>Bacteria</taxon>
        <taxon>Bacillati</taxon>
        <taxon>Actinomycetota</taxon>
        <taxon>Actinomycetes</taxon>
        <taxon>Micromonosporales</taxon>
        <taxon>Micromonosporaceae</taxon>
        <taxon>Actinocatenispora</taxon>
    </lineage>
</organism>
<keyword evidence="2" id="KW-0472">Membrane</keyword>
<proteinExistence type="predicted"/>
<dbReference type="Pfam" id="PF01476">
    <property type="entry name" value="LysM"/>
    <property type="match status" value="1"/>
</dbReference>